<comment type="caution">
    <text evidence="1">The sequence shown here is derived from an EMBL/GenBank/DDBJ whole genome shotgun (WGS) entry which is preliminary data.</text>
</comment>
<keyword evidence="2" id="KW-1185">Reference proteome</keyword>
<reference evidence="1 2" key="1">
    <citation type="submission" date="2020-08" db="EMBL/GenBank/DDBJ databases">
        <authorList>
            <person name="Hejnol A."/>
        </authorList>
    </citation>
    <scope>NUCLEOTIDE SEQUENCE [LARGE SCALE GENOMIC DNA]</scope>
</reference>
<sequence>MNDELSKKIGNARYCTNHTLPSDEYGRKMALEPFKPYVRRRFVVKSRSIQLPTNADLKNSERIRVNEDTSGSYVRHLKNSLDKKGLEVTTLYSKNRLSIMPNVEEDVIKTPSQQETKKPKVSRVGYLHKRKLGEVSSTKKFTNLFDKDDSYLKLLPPAMTNDLTFQ</sequence>
<protein>
    <submittedName>
        <fullName evidence="1">Uncharacterized protein</fullName>
    </submittedName>
</protein>
<dbReference type="Proteomes" id="UP000549394">
    <property type="component" value="Unassembled WGS sequence"/>
</dbReference>
<evidence type="ECO:0000313" key="2">
    <source>
        <dbReference type="Proteomes" id="UP000549394"/>
    </source>
</evidence>
<evidence type="ECO:0000313" key="1">
    <source>
        <dbReference type="EMBL" id="CAD5117436.1"/>
    </source>
</evidence>
<gene>
    <name evidence="1" type="ORF">DGYR_LOCUS5965</name>
</gene>
<organism evidence="1 2">
    <name type="scientific">Dimorphilus gyrociliatus</name>
    <dbReference type="NCBI Taxonomy" id="2664684"/>
    <lineage>
        <taxon>Eukaryota</taxon>
        <taxon>Metazoa</taxon>
        <taxon>Spiralia</taxon>
        <taxon>Lophotrochozoa</taxon>
        <taxon>Annelida</taxon>
        <taxon>Polychaeta</taxon>
        <taxon>Polychaeta incertae sedis</taxon>
        <taxon>Dinophilidae</taxon>
        <taxon>Dimorphilus</taxon>
    </lineage>
</organism>
<accession>A0A7I8VME7</accession>
<dbReference type="EMBL" id="CAJFCJ010000007">
    <property type="protein sequence ID" value="CAD5117436.1"/>
    <property type="molecule type" value="Genomic_DNA"/>
</dbReference>
<dbReference type="AlphaFoldDB" id="A0A7I8VME7"/>
<name>A0A7I8VME7_9ANNE</name>
<proteinExistence type="predicted"/>